<dbReference type="GO" id="GO:0005886">
    <property type="term" value="C:plasma membrane"/>
    <property type="evidence" value="ECO:0007669"/>
    <property type="project" value="TreeGrafter"/>
</dbReference>
<evidence type="ECO:0000313" key="3">
    <source>
        <dbReference type="EMBL" id="MBO8430361.1"/>
    </source>
</evidence>
<keyword evidence="1" id="KW-0472">Membrane</keyword>
<evidence type="ECO:0000259" key="2">
    <source>
        <dbReference type="Pfam" id="PF07670"/>
    </source>
</evidence>
<proteinExistence type="predicted"/>
<dbReference type="PANTHER" id="PTHR35793:SF2">
    <property type="entry name" value="INNER MEMBRANE PROTEIN YJIG"/>
    <property type="match status" value="1"/>
</dbReference>
<keyword evidence="1" id="KW-1133">Transmembrane helix</keyword>
<feature type="transmembrane region" description="Helical" evidence="1">
    <location>
        <begin position="120"/>
        <end position="145"/>
    </location>
</feature>
<dbReference type="InterPro" id="IPR052549">
    <property type="entry name" value="SpmB"/>
</dbReference>
<feature type="transmembrane region" description="Helical" evidence="1">
    <location>
        <begin position="6"/>
        <end position="27"/>
    </location>
</feature>
<accession>A0A9D9DN09</accession>
<evidence type="ECO:0000256" key="1">
    <source>
        <dbReference type="SAM" id="Phobius"/>
    </source>
</evidence>
<reference evidence="3" key="2">
    <citation type="journal article" date="2021" name="PeerJ">
        <title>Extensive microbial diversity within the chicken gut microbiome revealed by metagenomics and culture.</title>
        <authorList>
            <person name="Gilroy R."/>
            <person name="Ravi A."/>
            <person name="Getino M."/>
            <person name="Pursley I."/>
            <person name="Horton D.L."/>
            <person name="Alikhan N.F."/>
            <person name="Baker D."/>
            <person name="Gharbi K."/>
            <person name="Hall N."/>
            <person name="Watson M."/>
            <person name="Adriaenssens E.M."/>
            <person name="Foster-Nyarko E."/>
            <person name="Jarju S."/>
            <person name="Secka A."/>
            <person name="Antonio M."/>
            <person name="Oren A."/>
            <person name="Chaudhuri R.R."/>
            <person name="La Ragione R."/>
            <person name="Hildebrand F."/>
            <person name="Pallen M.J."/>
        </authorList>
    </citation>
    <scope>NUCLEOTIDE SEQUENCE</scope>
    <source>
        <strain evidence="3">10192</strain>
    </source>
</reference>
<protein>
    <submittedName>
        <fullName evidence="3">Spore maturation protein</fullName>
    </submittedName>
</protein>
<organism evidence="3 4">
    <name type="scientific">Candidatus Scatousia excrementipullorum</name>
    <dbReference type="NCBI Taxonomy" id="2840936"/>
    <lineage>
        <taxon>Bacteria</taxon>
        <taxon>Candidatus Scatousia</taxon>
    </lineage>
</organism>
<feature type="transmembrane region" description="Helical" evidence="1">
    <location>
        <begin position="48"/>
        <end position="70"/>
    </location>
</feature>
<keyword evidence="1" id="KW-0812">Transmembrane</keyword>
<dbReference type="PANTHER" id="PTHR35793">
    <property type="entry name" value="INNER MEMBRANE PROTEIN YJIG"/>
    <property type="match status" value="1"/>
</dbReference>
<dbReference type="EMBL" id="JADIND010000068">
    <property type="protein sequence ID" value="MBO8430361.1"/>
    <property type="molecule type" value="Genomic_DNA"/>
</dbReference>
<feature type="domain" description="Nucleoside transporter/FeoB GTPase Gate" evidence="2">
    <location>
        <begin position="48"/>
        <end position="149"/>
    </location>
</feature>
<comment type="caution">
    <text evidence="3">The sequence shown here is derived from an EMBL/GenBank/DDBJ whole genome shotgun (WGS) entry which is preliminary data.</text>
</comment>
<reference evidence="3" key="1">
    <citation type="submission" date="2020-10" db="EMBL/GenBank/DDBJ databases">
        <authorList>
            <person name="Gilroy R."/>
        </authorList>
    </citation>
    <scope>NUCLEOTIDE SEQUENCE</scope>
    <source>
        <strain evidence="3">10192</strain>
    </source>
</reference>
<name>A0A9D9DN09_9BACT</name>
<gene>
    <name evidence="3" type="ORF">IAC76_03150</name>
</gene>
<dbReference type="InterPro" id="IPR011642">
    <property type="entry name" value="Gate_dom"/>
</dbReference>
<dbReference type="Pfam" id="PF07670">
    <property type="entry name" value="Gate"/>
    <property type="match status" value="1"/>
</dbReference>
<feature type="transmembrane region" description="Helical" evidence="1">
    <location>
        <begin position="151"/>
        <end position="176"/>
    </location>
</feature>
<sequence length="177" mass="19016">MFHSVMNFISLWALPFIIILILTMGLIKKVPIYEVFTDGAKEGFKVSVNIIPYLVAIIVAISMLRASGIIELTGEIFAPVLAHFNVPADIIPIMIVRPLSGSAALGIFSDIAHTLGAENYATTLSAVMVGSSETTFYILAVYFGAVGIKKLRYALLVGLLADAVSMIVAITVCSLMY</sequence>
<dbReference type="AlphaFoldDB" id="A0A9D9DN09"/>
<evidence type="ECO:0000313" key="4">
    <source>
        <dbReference type="Proteomes" id="UP000823632"/>
    </source>
</evidence>
<dbReference type="Proteomes" id="UP000823632">
    <property type="component" value="Unassembled WGS sequence"/>
</dbReference>